<evidence type="ECO:0000256" key="3">
    <source>
        <dbReference type="SAM" id="Phobius"/>
    </source>
</evidence>
<dbReference type="PROSITE" id="PS51272">
    <property type="entry name" value="SLH"/>
    <property type="match status" value="1"/>
</dbReference>
<comment type="caution">
    <text evidence="5">The sequence shown here is derived from an EMBL/GenBank/DDBJ whole genome shotgun (WGS) entry which is preliminary data.</text>
</comment>
<feature type="compositionally biased region" description="Polar residues" evidence="2">
    <location>
        <begin position="178"/>
        <end position="195"/>
    </location>
</feature>
<reference evidence="5 6" key="1">
    <citation type="journal article" date="2021" name="Nat. Plants">
        <title>The Taxus genome provides insights into paclitaxel biosynthesis.</title>
        <authorList>
            <person name="Xiong X."/>
            <person name="Gou J."/>
            <person name="Liao Q."/>
            <person name="Li Y."/>
            <person name="Zhou Q."/>
            <person name="Bi G."/>
            <person name="Li C."/>
            <person name="Du R."/>
            <person name="Wang X."/>
            <person name="Sun T."/>
            <person name="Guo L."/>
            <person name="Liang H."/>
            <person name="Lu P."/>
            <person name="Wu Y."/>
            <person name="Zhang Z."/>
            <person name="Ro D.K."/>
            <person name="Shang Y."/>
            <person name="Huang S."/>
            <person name="Yan J."/>
        </authorList>
    </citation>
    <scope>NUCLEOTIDE SEQUENCE [LARGE SCALE GENOMIC DNA]</scope>
    <source>
        <strain evidence="5">Ta-2019</strain>
    </source>
</reference>
<name>A0AA38GPQ0_TAXCH</name>
<evidence type="ECO:0000256" key="2">
    <source>
        <dbReference type="SAM" id="MobiDB-lite"/>
    </source>
</evidence>
<evidence type="ECO:0000256" key="1">
    <source>
        <dbReference type="SAM" id="Coils"/>
    </source>
</evidence>
<dbReference type="PANTHER" id="PTHR33740:SF3">
    <property type="entry name" value="GPI-ANCHORED ADHESIN-LIKE PROTEIN"/>
    <property type="match status" value="1"/>
</dbReference>
<feature type="coiled-coil region" evidence="1">
    <location>
        <begin position="854"/>
        <end position="881"/>
    </location>
</feature>
<evidence type="ECO:0000313" key="6">
    <source>
        <dbReference type="Proteomes" id="UP000824469"/>
    </source>
</evidence>
<feature type="domain" description="SLH" evidence="4">
    <location>
        <begin position="560"/>
        <end position="638"/>
    </location>
</feature>
<dbReference type="OMA" id="TNSYAGW"/>
<accession>A0AA38GPQ0</accession>
<keyword evidence="3" id="KW-0812">Transmembrane</keyword>
<keyword evidence="6" id="KW-1185">Reference proteome</keyword>
<dbReference type="Proteomes" id="UP000824469">
    <property type="component" value="Unassembled WGS sequence"/>
</dbReference>
<dbReference type="PANTHER" id="PTHR33740">
    <property type="entry name" value="GPI-ANCHORED ADHESIN-LIKE PROTEIN"/>
    <property type="match status" value="1"/>
</dbReference>
<dbReference type="EMBL" id="JAHRHJ020000002">
    <property type="protein sequence ID" value="KAH9327267.1"/>
    <property type="molecule type" value="Genomic_DNA"/>
</dbReference>
<gene>
    <name evidence="5" type="ORF">KI387_007445</name>
</gene>
<organism evidence="5 6">
    <name type="scientific">Taxus chinensis</name>
    <name type="common">Chinese yew</name>
    <name type="synonym">Taxus wallichiana var. chinensis</name>
    <dbReference type="NCBI Taxonomy" id="29808"/>
    <lineage>
        <taxon>Eukaryota</taxon>
        <taxon>Viridiplantae</taxon>
        <taxon>Streptophyta</taxon>
        <taxon>Embryophyta</taxon>
        <taxon>Tracheophyta</taxon>
        <taxon>Spermatophyta</taxon>
        <taxon>Pinopsida</taxon>
        <taxon>Pinidae</taxon>
        <taxon>Conifers II</taxon>
        <taxon>Cupressales</taxon>
        <taxon>Taxaceae</taxon>
        <taxon>Taxus</taxon>
    </lineage>
</organism>
<feature type="region of interest" description="Disordered" evidence="2">
    <location>
        <begin position="51"/>
        <end position="87"/>
    </location>
</feature>
<keyword evidence="3" id="KW-1133">Transmembrane helix</keyword>
<feature type="non-terminal residue" evidence="5">
    <location>
        <position position="910"/>
    </location>
</feature>
<evidence type="ECO:0000313" key="5">
    <source>
        <dbReference type="EMBL" id="KAH9327267.1"/>
    </source>
</evidence>
<dbReference type="AlphaFoldDB" id="A0AA38GPQ0"/>
<keyword evidence="1" id="KW-0175">Coiled coil</keyword>
<feature type="transmembrane region" description="Helical" evidence="3">
    <location>
        <begin position="96"/>
        <end position="118"/>
    </location>
</feature>
<proteinExistence type="predicted"/>
<keyword evidence="3" id="KW-0472">Membrane</keyword>
<feature type="region of interest" description="Disordered" evidence="2">
    <location>
        <begin position="159"/>
        <end position="200"/>
    </location>
</feature>
<dbReference type="InterPro" id="IPR001119">
    <property type="entry name" value="SLH_dom"/>
</dbReference>
<feature type="coiled-coil region" evidence="1">
    <location>
        <begin position="738"/>
        <end position="775"/>
    </location>
</feature>
<feature type="compositionally biased region" description="Polar residues" evidence="2">
    <location>
        <begin position="372"/>
        <end position="382"/>
    </location>
</feature>
<evidence type="ECO:0000259" key="4">
    <source>
        <dbReference type="PROSITE" id="PS51272"/>
    </source>
</evidence>
<feature type="region of interest" description="Disordered" evidence="2">
    <location>
        <begin position="344"/>
        <end position="382"/>
    </location>
</feature>
<sequence length="910" mass="99367">MAYSLATVSPNSWQLQRGSGLAPFATLPHRAPGLMHCGIKRVVRPIPPCAISGNGEEEGKKPPKLSWLENESSSNNPFAGWGSSDQSPDGKNFQGYLAAGAAGLVLTIGFAFASHSFFSRRGVKNQLMVPLTAKQETLLSSADSNAADSDRDREWGNLRSADAQQQKQNEETDVHAEASNNLRETGGTDQSSLSLEETDGSRIEGEADVIIAPVATSVFNVELKESECEPEPVDLVPIANCKDVASCPLSDPRVIAKSENIDGFAAEPQSEPNSVATSESTINASSLVESYSERKTVNKISESDGATSLLDSETSATVQIVDMEIFVGSPVSESNIVHLYTDSQTGEPNLEEEENSIERNPDVYSDSDAISEPTTPTERGMNQNSSLVIPSIVLEAREPKQFISNNETPLVSETIPTTVVTDFSESSLVQETSASGLSEKDDAVGLADIDSIDFIARINPMIEPLSSESESSFPSPGIPAPSHSAMHAAPGKVVVPPVVDHLQGQAFAALQALKVVEFGIEPNGLCTRRDYARWLIASSAILARNPVSKVFPAMFIENVTELAFDDVTSEDPDFPSIQGLAEAGLISSKLSYHDASGSVERGKPNDFLFSPDSPLSRQDLVSWKIALEKKQLPEANRKMLWKISGFIDIDKIHQDAWPALLADLKSGEQSITSAAFGHTRLFQPDKPVTKAQAAVALATGEAVELVTEELARLEAESLADTAVAAHAALEAQVQKDLNDSFKRELELEREKIKEIERLAEDARLELERIKAKSEEEKYSAMMQHAAIDSEREYLLKLRNELEQTLQSFMTSKLEISFERDQVARLRKEAEDGKEALILSRSEVEIEKKALALARSWAEEEARNARAHAKELQEAREKWERQGIQVRVDKELDETNTAVTTWQYSPPEVQK</sequence>
<protein>
    <recommendedName>
        <fullName evidence="4">SLH domain-containing protein</fullName>
    </recommendedName>
</protein>